<dbReference type="Pfam" id="PF00005">
    <property type="entry name" value="ABC_tran"/>
    <property type="match status" value="1"/>
</dbReference>
<keyword evidence="4" id="KW-1003">Cell membrane</keyword>
<evidence type="ECO:0000313" key="11">
    <source>
        <dbReference type="Proteomes" id="UP001174909"/>
    </source>
</evidence>
<feature type="domain" description="ABC transporter" evidence="9">
    <location>
        <begin position="11"/>
        <end position="244"/>
    </location>
</feature>
<dbReference type="PANTHER" id="PTHR43553">
    <property type="entry name" value="HEAVY METAL TRANSPORTER"/>
    <property type="match status" value="1"/>
</dbReference>
<keyword evidence="8" id="KW-0472">Membrane</keyword>
<dbReference type="InterPro" id="IPR027417">
    <property type="entry name" value="P-loop_NTPase"/>
</dbReference>
<dbReference type="PROSITE" id="PS50893">
    <property type="entry name" value="ABC_TRANSPORTER_2"/>
    <property type="match status" value="1"/>
</dbReference>
<evidence type="ECO:0000313" key="10">
    <source>
        <dbReference type="EMBL" id="CAI8034000.1"/>
    </source>
</evidence>
<dbReference type="Gene3D" id="3.40.50.300">
    <property type="entry name" value="P-loop containing nucleotide triphosphate hydrolases"/>
    <property type="match status" value="1"/>
</dbReference>
<reference evidence="10" key="1">
    <citation type="submission" date="2023-03" db="EMBL/GenBank/DDBJ databases">
        <authorList>
            <person name="Steffen K."/>
            <person name="Cardenas P."/>
        </authorList>
    </citation>
    <scope>NUCLEOTIDE SEQUENCE</scope>
</reference>
<keyword evidence="3" id="KW-0813">Transport</keyword>
<keyword evidence="6 10" id="KW-0067">ATP-binding</keyword>
<dbReference type="InterPro" id="IPR015856">
    <property type="entry name" value="ABC_transpr_CbiO/EcfA_su"/>
</dbReference>
<accession>A0AA35X101</accession>
<evidence type="ECO:0000259" key="9">
    <source>
        <dbReference type="PROSITE" id="PS50893"/>
    </source>
</evidence>
<dbReference type="GO" id="GO:0043190">
    <property type="term" value="C:ATP-binding cassette (ABC) transporter complex"/>
    <property type="evidence" value="ECO:0007669"/>
    <property type="project" value="TreeGrafter"/>
</dbReference>
<evidence type="ECO:0000256" key="2">
    <source>
        <dbReference type="ARBA" id="ARBA00005417"/>
    </source>
</evidence>
<name>A0AA35X101_GEOBA</name>
<keyword evidence="7" id="KW-1278">Translocase</keyword>
<comment type="similarity">
    <text evidence="2">Belongs to the ABC transporter superfamily.</text>
</comment>
<evidence type="ECO:0000256" key="3">
    <source>
        <dbReference type="ARBA" id="ARBA00022448"/>
    </source>
</evidence>
<dbReference type="PANTHER" id="PTHR43553:SF24">
    <property type="entry name" value="ENERGY-COUPLING FACTOR TRANSPORTER ATP-BINDING PROTEIN ECFA1"/>
    <property type="match status" value="1"/>
</dbReference>
<comment type="subcellular location">
    <subcellularLocation>
        <location evidence="1">Cell membrane</location>
        <topology evidence="1">Peripheral membrane protein</topology>
    </subcellularLocation>
</comment>
<proteinExistence type="inferred from homology"/>
<comment type="caution">
    <text evidence="10">The sequence shown here is derived from an EMBL/GenBank/DDBJ whole genome shotgun (WGS) entry which is preliminary data.</text>
</comment>
<dbReference type="InterPro" id="IPR003593">
    <property type="entry name" value="AAA+_ATPase"/>
</dbReference>
<dbReference type="SMART" id="SM00382">
    <property type="entry name" value="AAA"/>
    <property type="match status" value="1"/>
</dbReference>
<dbReference type="FunFam" id="3.40.50.300:FF:000224">
    <property type="entry name" value="Energy-coupling factor transporter ATP-binding protein EcfA"/>
    <property type="match status" value="1"/>
</dbReference>
<evidence type="ECO:0000256" key="7">
    <source>
        <dbReference type="ARBA" id="ARBA00022967"/>
    </source>
</evidence>
<gene>
    <name evidence="10" type="ORF">GBAR_LOCUS19167</name>
</gene>
<keyword evidence="11" id="KW-1185">Reference proteome</keyword>
<dbReference type="Proteomes" id="UP001174909">
    <property type="component" value="Unassembled WGS sequence"/>
</dbReference>
<evidence type="ECO:0000256" key="4">
    <source>
        <dbReference type="ARBA" id="ARBA00022475"/>
    </source>
</evidence>
<evidence type="ECO:0000256" key="1">
    <source>
        <dbReference type="ARBA" id="ARBA00004202"/>
    </source>
</evidence>
<organism evidence="10 11">
    <name type="scientific">Geodia barretti</name>
    <name type="common">Barrett's horny sponge</name>
    <dbReference type="NCBI Taxonomy" id="519541"/>
    <lineage>
        <taxon>Eukaryota</taxon>
        <taxon>Metazoa</taxon>
        <taxon>Porifera</taxon>
        <taxon>Demospongiae</taxon>
        <taxon>Heteroscleromorpha</taxon>
        <taxon>Tetractinellida</taxon>
        <taxon>Astrophorina</taxon>
        <taxon>Geodiidae</taxon>
        <taxon>Geodia</taxon>
    </lineage>
</organism>
<dbReference type="NCBIfam" id="TIGR01166">
    <property type="entry name" value="cbiO"/>
    <property type="match status" value="1"/>
</dbReference>
<protein>
    <submittedName>
        <fullName evidence="10">ABC transporter ATP-binding protein SCO3161</fullName>
    </submittedName>
</protein>
<dbReference type="InterPro" id="IPR050095">
    <property type="entry name" value="ECF_ABC_transporter_ATP-bd"/>
</dbReference>
<dbReference type="CDD" id="cd03225">
    <property type="entry name" value="ABC_cobalt_CbiO_domain1"/>
    <property type="match status" value="1"/>
</dbReference>
<dbReference type="InterPro" id="IPR005876">
    <property type="entry name" value="Co_trans_ATP-bd"/>
</dbReference>
<evidence type="ECO:0000256" key="8">
    <source>
        <dbReference type="ARBA" id="ARBA00023136"/>
    </source>
</evidence>
<dbReference type="InterPro" id="IPR003439">
    <property type="entry name" value="ABC_transporter-like_ATP-bd"/>
</dbReference>
<dbReference type="GO" id="GO:0042626">
    <property type="term" value="F:ATPase-coupled transmembrane transporter activity"/>
    <property type="evidence" value="ECO:0007669"/>
    <property type="project" value="TreeGrafter"/>
</dbReference>
<dbReference type="InterPro" id="IPR017871">
    <property type="entry name" value="ABC_transporter-like_CS"/>
</dbReference>
<dbReference type="EMBL" id="CASHTH010002708">
    <property type="protein sequence ID" value="CAI8034000.1"/>
    <property type="molecule type" value="Genomic_DNA"/>
</dbReference>
<dbReference type="PROSITE" id="PS00211">
    <property type="entry name" value="ABC_TRANSPORTER_1"/>
    <property type="match status" value="1"/>
</dbReference>
<dbReference type="GO" id="GO:0005524">
    <property type="term" value="F:ATP binding"/>
    <property type="evidence" value="ECO:0007669"/>
    <property type="project" value="UniProtKB-KW"/>
</dbReference>
<dbReference type="GO" id="GO:0006824">
    <property type="term" value="P:cobalt ion transport"/>
    <property type="evidence" value="ECO:0007669"/>
    <property type="project" value="InterPro"/>
</dbReference>
<sequence>MQSASDQISAVSVNHLEFAYPDGRPALRGVDLCIQPGEKVAILGPNGAGKSTLLLHLNGLLHAGSGDVTILGREVREGDKRGLQEIRALVGVVFQDPDDQLFSPSVYDDVAFGPIYMGLPSDDVEARVSEALSQVGLEDYGDRMPFHLSGGEKKRAAIATVLSMHPQVLALDEPSAGLDPRARRGLIHLLDRLEQTILVTTHDMHMVKDIFPRSVIMDGGKVVADAPTQKILADEALLEKHGLEMP</sequence>
<dbReference type="SUPFAM" id="SSF52540">
    <property type="entry name" value="P-loop containing nucleoside triphosphate hydrolases"/>
    <property type="match status" value="1"/>
</dbReference>
<evidence type="ECO:0000256" key="5">
    <source>
        <dbReference type="ARBA" id="ARBA00022741"/>
    </source>
</evidence>
<dbReference type="GO" id="GO:0016887">
    <property type="term" value="F:ATP hydrolysis activity"/>
    <property type="evidence" value="ECO:0007669"/>
    <property type="project" value="InterPro"/>
</dbReference>
<keyword evidence="5" id="KW-0547">Nucleotide-binding</keyword>
<evidence type="ECO:0000256" key="6">
    <source>
        <dbReference type="ARBA" id="ARBA00022840"/>
    </source>
</evidence>
<dbReference type="AlphaFoldDB" id="A0AA35X101"/>